<name>A7I2L1_CAMHC</name>
<gene>
    <name evidence="3" type="ordered locus">CHAB381_1198</name>
</gene>
<feature type="transmembrane region" description="Helical" evidence="2">
    <location>
        <begin position="6"/>
        <end position="26"/>
    </location>
</feature>
<dbReference type="eggNOG" id="ENOG50319X7">
    <property type="taxonomic scope" value="Bacteria"/>
</dbReference>
<dbReference type="RefSeq" id="WP_012109052.1">
    <property type="nucleotide sequence ID" value="NC_009714.1"/>
</dbReference>
<dbReference type="HOGENOM" id="CLU_896260_0_0_7"/>
<feature type="transmembrane region" description="Helical" evidence="2">
    <location>
        <begin position="46"/>
        <end position="67"/>
    </location>
</feature>
<evidence type="ECO:0000256" key="2">
    <source>
        <dbReference type="SAM" id="Phobius"/>
    </source>
</evidence>
<keyword evidence="2" id="KW-1133">Transmembrane helix</keyword>
<accession>A7I2L1</accession>
<evidence type="ECO:0000256" key="1">
    <source>
        <dbReference type="SAM" id="Coils"/>
    </source>
</evidence>
<dbReference type="Proteomes" id="UP000002407">
    <property type="component" value="Chromosome"/>
</dbReference>
<dbReference type="KEGG" id="cha:CHAB381_1198"/>
<dbReference type="STRING" id="360107.CHAB381_1198"/>
<evidence type="ECO:0000313" key="3">
    <source>
        <dbReference type="EMBL" id="ABS51629.1"/>
    </source>
</evidence>
<reference evidence="4" key="1">
    <citation type="submission" date="2007-07" db="EMBL/GenBank/DDBJ databases">
        <title>Complete genome sequence of Campylobacter hominis ATCC BAA-381, a commensal isolated from the human gastrointestinal tract.</title>
        <authorList>
            <person name="Fouts D.E."/>
            <person name="Mongodin E.F."/>
            <person name="Puiu D."/>
            <person name="Sebastian Y."/>
            <person name="Miller W.G."/>
            <person name="Mandrell R.E."/>
            <person name="Nelson K.E."/>
        </authorList>
    </citation>
    <scope>NUCLEOTIDE SEQUENCE [LARGE SCALE GENOMIC DNA]</scope>
    <source>
        <strain evidence="4">ATCC BAA-381 / LMG 19568 / NCTC 13146 / CH001A</strain>
    </source>
</reference>
<keyword evidence="2" id="KW-0812">Transmembrane</keyword>
<keyword evidence="1" id="KW-0175">Coiled coil</keyword>
<feature type="coiled-coil region" evidence="1">
    <location>
        <begin position="183"/>
        <end position="210"/>
    </location>
</feature>
<dbReference type="AlphaFoldDB" id="A7I2L1"/>
<proteinExistence type="predicted"/>
<organism evidence="3 4">
    <name type="scientific">Campylobacter hominis (strain ATCC BAA-381 / DSM 21671 / CCUG 45161 / LMG 19568 / NCTC 13146 / CH001A)</name>
    <dbReference type="NCBI Taxonomy" id="360107"/>
    <lineage>
        <taxon>Bacteria</taxon>
        <taxon>Pseudomonadati</taxon>
        <taxon>Campylobacterota</taxon>
        <taxon>Epsilonproteobacteria</taxon>
        <taxon>Campylobacterales</taxon>
        <taxon>Campylobacteraceae</taxon>
        <taxon>Campylobacter</taxon>
    </lineage>
</organism>
<sequence length="310" mass="36042">MVLFYIILISPVLIAMAIWFALAIFIHGKIPEKFAKTQTTFKIFSIIVLGLIPTYDIIITNILGAYYCKTMPKSFVKEKIEYPASIYYDIEPLNNTEFYANSDYYLDGIKVKSLGLNGKDGQIYIYYFDTNSSEFENLKTIKNDLNALKALEKEKHDIYVATRFKGDVDYLGDPSVDKAYDDWKNIEKQHDNLYDKYDKLKKELMKLEITTKDKIPKFDYTAKKEEINLNKLASKFFKAIKYTITNNKTNEIIFYTENYYKGLYNLVPNIADSSKYDMEDTFCGCKNMEVGVKFLDIKCLVKTNINKGEI</sequence>
<keyword evidence="2" id="KW-0472">Membrane</keyword>
<protein>
    <submittedName>
        <fullName evidence="3">Uncharacterized protein</fullName>
    </submittedName>
</protein>
<dbReference type="OrthoDB" id="5406519at2"/>
<keyword evidence="4" id="KW-1185">Reference proteome</keyword>
<dbReference type="EMBL" id="CP000776">
    <property type="protein sequence ID" value="ABS51629.1"/>
    <property type="molecule type" value="Genomic_DNA"/>
</dbReference>
<evidence type="ECO:0000313" key="4">
    <source>
        <dbReference type="Proteomes" id="UP000002407"/>
    </source>
</evidence>